<accession>A0A3S5BBT7</accession>
<keyword evidence="3" id="KW-1185">Reference proteome</keyword>
<evidence type="ECO:0000313" key="2">
    <source>
        <dbReference type="EMBL" id="VEL18808.1"/>
    </source>
</evidence>
<evidence type="ECO:0000313" key="3">
    <source>
        <dbReference type="Proteomes" id="UP000784294"/>
    </source>
</evidence>
<proteinExistence type="predicted"/>
<comment type="caution">
    <text evidence="2">The sequence shown here is derived from an EMBL/GenBank/DDBJ whole genome shotgun (WGS) entry which is preliminary data.</text>
</comment>
<gene>
    <name evidence="2" type="ORF">PXEA_LOCUS12248</name>
</gene>
<evidence type="ECO:0000256" key="1">
    <source>
        <dbReference type="SAM" id="MobiDB-lite"/>
    </source>
</evidence>
<protein>
    <submittedName>
        <fullName evidence="2">Uncharacterized protein</fullName>
    </submittedName>
</protein>
<sequence>MGEAVGESNQECEANEGGAENGEDAINGHSNIPDGDEYIATGIECRMLSADAGLSNSETRKSRGEVVTTKLVKCLPSSDSSSTLFANSLSEQENGDSFSTVVAESSSITITSSLASCFRWVENVLDETSEHLPGGLASGAGVVSARRLAPLASCEVVTEERSGSEEEALGNSALGAAWTPEAVTKMDCLLVASSSMPQLCSMSLLSGHKVEQHHSSQPLLIIHLFSPPPDPSTKFFNPLMDSKELEFSGP</sequence>
<feature type="region of interest" description="Disordered" evidence="1">
    <location>
        <begin position="1"/>
        <end position="33"/>
    </location>
</feature>
<dbReference type="AlphaFoldDB" id="A0A3S5BBT7"/>
<organism evidence="2 3">
    <name type="scientific">Protopolystoma xenopodis</name>
    <dbReference type="NCBI Taxonomy" id="117903"/>
    <lineage>
        <taxon>Eukaryota</taxon>
        <taxon>Metazoa</taxon>
        <taxon>Spiralia</taxon>
        <taxon>Lophotrochozoa</taxon>
        <taxon>Platyhelminthes</taxon>
        <taxon>Monogenea</taxon>
        <taxon>Polyopisthocotylea</taxon>
        <taxon>Polystomatidea</taxon>
        <taxon>Polystomatidae</taxon>
        <taxon>Protopolystoma</taxon>
    </lineage>
</organism>
<dbReference type="Proteomes" id="UP000784294">
    <property type="component" value="Unassembled WGS sequence"/>
</dbReference>
<dbReference type="EMBL" id="CAAALY010038757">
    <property type="protein sequence ID" value="VEL18808.1"/>
    <property type="molecule type" value="Genomic_DNA"/>
</dbReference>
<name>A0A3S5BBT7_9PLAT</name>
<reference evidence="2" key="1">
    <citation type="submission" date="2018-11" db="EMBL/GenBank/DDBJ databases">
        <authorList>
            <consortium name="Pathogen Informatics"/>
        </authorList>
    </citation>
    <scope>NUCLEOTIDE SEQUENCE</scope>
</reference>